<protein>
    <submittedName>
        <fullName evidence="1">C-type lectin domain-containing protein</fullName>
    </submittedName>
</protein>
<dbReference type="EnsemblMetazoa" id="PPA05500.1">
    <property type="protein sequence ID" value="PPA05500.1"/>
    <property type="gene ID" value="WBGene00095054"/>
</dbReference>
<gene>
    <name evidence="1" type="primary">WBGene00095054</name>
</gene>
<accession>A0A2A6BSE7</accession>
<organism evidence="1 2">
    <name type="scientific">Pristionchus pacificus</name>
    <name type="common">Parasitic nematode worm</name>
    <dbReference type="NCBI Taxonomy" id="54126"/>
    <lineage>
        <taxon>Eukaryota</taxon>
        <taxon>Metazoa</taxon>
        <taxon>Ecdysozoa</taxon>
        <taxon>Nematoda</taxon>
        <taxon>Chromadorea</taxon>
        <taxon>Rhabditida</taxon>
        <taxon>Rhabditina</taxon>
        <taxon>Diplogasteromorpha</taxon>
        <taxon>Diplogasteroidea</taxon>
        <taxon>Neodiplogasteridae</taxon>
        <taxon>Pristionchus</taxon>
    </lineage>
</organism>
<dbReference type="Gene3D" id="3.10.100.10">
    <property type="entry name" value="Mannose-Binding Protein A, subunit A"/>
    <property type="match status" value="1"/>
</dbReference>
<dbReference type="InterPro" id="IPR016186">
    <property type="entry name" value="C-type_lectin-like/link_sf"/>
</dbReference>
<reference evidence="1" key="2">
    <citation type="submission" date="2022-06" db="UniProtKB">
        <authorList>
            <consortium name="EnsemblMetazoa"/>
        </authorList>
    </citation>
    <scope>IDENTIFICATION</scope>
    <source>
        <strain evidence="1">PS312</strain>
    </source>
</reference>
<sequence length="560" mass="62521">MYSHWLIVGGRIVFTNSAILDEFDFKAQSKVTIDGLCRSTCLIYASITDESKKLAQNLLIQTSKGFTTIAEIADLRDPTTNQKLFLENTASLSIVNGNAGNAAGPLVLYVVSRAAEGFDFAEVYEADGLGRVPKWSQSITVMSARPFTLKEANYTAVAGPIGVSAILTGFDARSEGCKTVYSLNRDPFPGFTLTVNGPIVTLFYEPTQSHYPIGELSATTGMGESFPMEPKGFVNSPGFHECPGQPLFRSSLYDFTTPIVRSFHSFSYVPRLKRMRCGKKRSNEWMSLCALLLSKRDGSDKICATLCAFHVSYADREEYEKNVLDAFQTIVMKILLVLALFLFAMGTIEAAVMGLFGTKMINWAASQHPGLDSPDVIRIGNQCGDFSQVYTRDNLRPKTGSGAYLVWKKEKECVDECALLLSKRDGSDKICTSLCKFHFSYADREEYQKNVMDAFRVFMEGSQLRLLDSTMPECKHKNSRMAAKVSCQSQFKGFLPILLDKKTNNVLRIASTRSWIGLDCSSSNEWRWQNNELLKFTSFDRPLGSNKHQQKKRRRAGLLP</sequence>
<evidence type="ECO:0000313" key="1">
    <source>
        <dbReference type="EnsemblMetazoa" id="PPA05500.1"/>
    </source>
</evidence>
<dbReference type="AlphaFoldDB" id="A0A2A6BSE7"/>
<evidence type="ECO:0000313" key="2">
    <source>
        <dbReference type="Proteomes" id="UP000005239"/>
    </source>
</evidence>
<dbReference type="SUPFAM" id="SSF56436">
    <property type="entry name" value="C-type lectin-like"/>
    <property type="match status" value="1"/>
</dbReference>
<keyword evidence="2" id="KW-1185">Reference proteome</keyword>
<name>A0A2A6BSE7_PRIPA</name>
<reference evidence="2" key="1">
    <citation type="journal article" date="2008" name="Nat. Genet.">
        <title>The Pristionchus pacificus genome provides a unique perspective on nematode lifestyle and parasitism.</title>
        <authorList>
            <person name="Dieterich C."/>
            <person name="Clifton S.W."/>
            <person name="Schuster L.N."/>
            <person name="Chinwalla A."/>
            <person name="Delehaunty K."/>
            <person name="Dinkelacker I."/>
            <person name="Fulton L."/>
            <person name="Fulton R."/>
            <person name="Godfrey J."/>
            <person name="Minx P."/>
            <person name="Mitreva M."/>
            <person name="Roeseler W."/>
            <person name="Tian H."/>
            <person name="Witte H."/>
            <person name="Yang S.P."/>
            <person name="Wilson R.K."/>
            <person name="Sommer R.J."/>
        </authorList>
    </citation>
    <scope>NUCLEOTIDE SEQUENCE [LARGE SCALE GENOMIC DNA]</scope>
    <source>
        <strain evidence="2">PS312</strain>
    </source>
</reference>
<accession>A0A8R1U698</accession>
<proteinExistence type="predicted"/>
<dbReference type="InterPro" id="IPR016187">
    <property type="entry name" value="CTDL_fold"/>
</dbReference>
<dbReference type="Proteomes" id="UP000005239">
    <property type="component" value="Unassembled WGS sequence"/>
</dbReference>